<dbReference type="GO" id="GO:0005634">
    <property type="term" value="C:nucleus"/>
    <property type="evidence" value="ECO:0007669"/>
    <property type="project" value="UniProtKB-SubCell"/>
</dbReference>
<evidence type="ECO:0000256" key="3">
    <source>
        <dbReference type="ARBA" id="ARBA00023125"/>
    </source>
</evidence>
<dbReference type="EMBL" id="JBGFUD010002722">
    <property type="protein sequence ID" value="MFH4977925.1"/>
    <property type="molecule type" value="Genomic_DNA"/>
</dbReference>
<evidence type="ECO:0000313" key="11">
    <source>
        <dbReference type="Proteomes" id="UP001608902"/>
    </source>
</evidence>
<feature type="region of interest" description="Disordered" evidence="8">
    <location>
        <begin position="191"/>
        <end position="212"/>
    </location>
</feature>
<name>A0ABD6ENS2_9BILA</name>
<dbReference type="FunFam" id="1.10.10.60:FF:000113">
    <property type="entry name" value="homeobox protein Hox-B1"/>
    <property type="match status" value="1"/>
</dbReference>
<feature type="compositionally biased region" description="Low complexity" evidence="8">
    <location>
        <begin position="193"/>
        <end position="202"/>
    </location>
</feature>
<dbReference type="PANTHER" id="PTHR45946">
    <property type="entry name" value="HOMEOBOX PROTEIN ROUGH-RELATED"/>
    <property type="match status" value="1"/>
</dbReference>
<accession>A0ABD6ENS2</accession>
<keyword evidence="3 6" id="KW-0238">DNA-binding</keyword>
<dbReference type="GO" id="GO:0003677">
    <property type="term" value="F:DNA binding"/>
    <property type="evidence" value="ECO:0007669"/>
    <property type="project" value="UniProtKB-UniRule"/>
</dbReference>
<feature type="domain" description="Homeobox" evidence="9">
    <location>
        <begin position="105"/>
        <end position="165"/>
    </location>
</feature>
<gene>
    <name evidence="10" type="ORF">AB6A40_004634</name>
</gene>
<dbReference type="InterPro" id="IPR020479">
    <property type="entry name" value="HD_metazoa"/>
</dbReference>
<dbReference type="CDD" id="cd00086">
    <property type="entry name" value="homeodomain"/>
    <property type="match status" value="1"/>
</dbReference>
<proteinExistence type="predicted"/>
<evidence type="ECO:0000256" key="7">
    <source>
        <dbReference type="RuleBase" id="RU000682"/>
    </source>
</evidence>
<dbReference type="InterPro" id="IPR017970">
    <property type="entry name" value="Homeobox_CS"/>
</dbReference>
<dbReference type="Proteomes" id="UP001608902">
    <property type="component" value="Unassembled WGS sequence"/>
</dbReference>
<keyword evidence="5 6" id="KW-0539">Nucleus</keyword>
<dbReference type="InterPro" id="IPR001356">
    <property type="entry name" value="HD"/>
</dbReference>
<keyword evidence="4 6" id="KW-0371">Homeobox</keyword>
<dbReference type="SUPFAM" id="SSF46689">
    <property type="entry name" value="Homeodomain-like"/>
    <property type="match status" value="1"/>
</dbReference>
<dbReference type="PRINTS" id="PR00024">
    <property type="entry name" value="HOMEOBOX"/>
</dbReference>
<dbReference type="SMART" id="SM00389">
    <property type="entry name" value="HOX"/>
    <property type="match status" value="1"/>
</dbReference>
<dbReference type="AlphaFoldDB" id="A0ABD6ENS2"/>
<evidence type="ECO:0000256" key="8">
    <source>
        <dbReference type="SAM" id="MobiDB-lite"/>
    </source>
</evidence>
<feature type="DNA-binding region" description="Homeobox" evidence="6">
    <location>
        <begin position="107"/>
        <end position="166"/>
    </location>
</feature>
<evidence type="ECO:0000256" key="5">
    <source>
        <dbReference type="ARBA" id="ARBA00023242"/>
    </source>
</evidence>
<protein>
    <recommendedName>
        <fullName evidence="9">Homeobox domain-containing protein</fullName>
    </recommendedName>
</protein>
<dbReference type="InterPro" id="IPR046327">
    <property type="entry name" value="HXA1/B1/D1"/>
</dbReference>
<evidence type="ECO:0000256" key="2">
    <source>
        <dbReference type="ARBA" id="ARBA00022473"/>
    </source>
</evidence>
<dbReference type="PROSITE" id="PS00027">
    <property type="entry name" value="HOMEOBOX_1"/>
    <property type="match status" value="1"/>
</dbReference>
<comment type="caution">
    <text evidence="10">The sequence shown here is derived from an EMBL/GenBank/DDBJ whole genome shotgun (WGS) entry which is preliminary data.</text>
</comment>
<reference evidence="10 11" key="1">
    <citation type="submission" date="2024-08" db="EMBL/GenBank/DDBJ databases">
        <title>Gnathostoma spinigerum genome.</title>
        <authorList>
            <person name="Gonzalez-Bertolin B."/>
            <person name="Monzon S."/>
            <person name="Zaballos A."/>
            <person name="Jimenez P."/>
            <person name="Dekumyoy P."/>
            <person name="Varona S."/>
            <person name="Cuesta I."/>
            <person name="Sumanam S."/>
            <person name="Adisakwattana P."/>
            <person name="Gasser R.B."/>
            <person name="Hernandez-Gonzalez A."/>
            <person name="Young N.D."/>
            <person name="Perteguer M.J."/>
        </authorList>
    </citation>
    <scope>NUCLEOTIDE SEQUENCE [LARGE SCALE GENOMIC DNA]</scope>
    <source>
        <strain evidence="10">AL3</strain>
        <tissue evidence="10">Liver</tissue>
    </source>
</reference>
<dbReference type="InterPro" id="IPR009057">
    <property type="entry name" value="Homeodomain-like_sf"/>
</dbReference>
<evidence type="ECO:0000256" key="4">
    <source>
        <dbReference type="ARBA" id="ARBA00023155"/>
    </source>
</evidence>
<feature type="compositionally biased region" description="Polar residues" evidence="8">
    <location>
        <begin position="203"/>
        <end position="212"/>
    </location>
</feature>
<keyword evidence="2" id="KW-0217">Developmental protein</keyword>
<dbReference type="Pfam" id="PF00046">
    <property type="entry name" value="Homeodomain"/>
    <property type="match status" value="1"/>
</dbReference>
<organism evidence="10 11">
    <name type="scientific">Gnathostoma spinigerum</name>
    <dbReference type="NCBI Taxonomy" id="75299"/>
    <lineage>
        <taxon>Eukaryota</taxon>
        <taxon>Metazoa</taxon>
        <taxon>Ecdysozoa</taxon>
        <taxon>Nematoda</taxon>
        <taxon>Chromadorea</taxon>
        <taxon>Rhabditida</taxon>
        <taxon>Spirurina</taxon>
        <taxon>Gnathostomatomorpha</taxon>
        <taxon>Gnathostomatoidea</taxon>
        <taxon>Gnathostomatidae</taxon>
        <taxon>Gnathostoma</taxon>
    </lineage>
</organism>
<evidence type="ECO:0000313" key="10">
    <source>
        <dbReference type="EMBL" id="MFH4977925.1"/>
    </source>
</evidence>
<comment type="subcellular location">
    <subcellularLocation>
        <location evidence="1 6 7">Nucleus</location>
    </subcellularLocation>
</comment>
<dbReference type="PROSITE" id="PS50071">
    <property type="entry name" value="HOMEOBOX_2"/>
    <property type="match status" value="1"/>
</dbReference>
<dbReference type="Gene3D" id="1.10.10.60">
    <property type="entry name" value="Homeodomain-like"/>
    <property type="match status" value="1"/>
</dbReference>
<evidence type="ECO:0000259" key="9">
    <source>
        <dbReference type="PROSITE" id="PS50071"/>
    </source>
</evidence>
<keyword evidence="11" id="KW-1185">Reference proteome</keyword>
<sequence>MSCTESYMGATPQSHHGYYAEWAPTSAVTYASPVPCQSSPPSYIPPASTSQQWSTSTTTPPPPYQVGTINAVTANHPPTIPSTYKWMHVKRTVAKSSAPKRREVDESNANRTNFTTHQLTELEKEYYTSKYLNRARRTEIATFLQLNETQVKIWFQNRRMKEKKKQKEQAFLASRGNTSLLCDVNQIRTGEQTWSESSSSTTPNDSPKTLNL</sequence>
<dbReference type="PANTHER" id="PTHR45946:SF4">
    <property type="entry name" value="HOMEOBOX PROTEIN ROUGH-RELATED"/>
    <property type="match status" value="1"/>
</dbReference>
<evidence type="ECO:0000256" key="1">
    <source>
        <dbReference type="ARBA" id="ARBA00004123"/>
    </source>
</evidence>
<evidence type="ECO:0000256" key="6">
    <source>
        <dbReference type="PROSITE-ProRule" id="PRU00108"/>
    </source>
</evidence>